<dbReference type="Pfam" id="PF14486">
    <property type="entry name" value="DUF4432"/>
    <property type="match status" value="1"/>
</dbReference>
<dbReference type="Gene3D" id="2.70.98.10">
    <property type="match status" value="1"/>
</dbReference>
<dbReference type="InterPro" id="IPR027839">
    <property type="entry name" value="DUF4432"/>
</dbReference>
<organism evidence="1">
    <name type="scientific">marine sediment metagenome</name>
    <dbReference type="NCBI Taxonomy" id="412755"/>
    <lineage>
        <taxon>unclassified sequences</taxon>
        <taxon>metagenomes</taxon>
        <taxon>ecological metagenomes</taxon>
    </lineage>
</organism>
<gene>
    <name evidence="1" type="ORF">LCGC14_2487310</name>
</gene>
<dbReference type="CDD" id="cd09023">
    <property type="entry name" value="Aldose_epim_Ec_c4013"/>
    <property type="match status" value="1"/>
</dbReference>
<sequence>ELIMAKSPRRTNPLLAAKSKVSNPTQLGGIETSVLDNGPGRGTRIAWVNTGSPLRYKVLIDRGLDIAEAFYGALSLSFLSYTGPTPPTRALDGGMDWLKGFYGGLLCSCGPRHVGAPETVDGIDYGLHGMHSNTPAELEAICRPDPAAGVDAMSITGVVRTAGMFGPNIQLRRTISSELGSAAIHVHDEFLNRGNTPVRHCWLLHLNFGWPLVDKGSRLVYRGPLTPRADSERWFADPARYMVVPGPVQAHRGTGEACAFIDPPADRDGLCHVGVANERLGLAVEVAYPRRRFRRLVNWHHFGPGGEYVVGLEPISGGMAGCGVGAGRLAPGESRAYDCWLKVLTGDRKVGAFLKRWGPRA</sequence>
<accession>A0A0F9DZK4</accession>
<dbReference type="EMBL" id="LAZR01039329">
    <property type="protein sequence ID" value="KKL17263.1"/>
    <property type="molecule type" value="Genomic_DNA"/>
</dbReference>
<reference evidence="1" key="1">
    <citation type="journal article" date="2015" name="Nature">
        <title>Complex archaea that bridge the gap between prokaryotes and eukaryotes.</title>
        <authorList>
            <person name="Spang A."/>
            <person name="Saw J.H."/>
            <person name="Jorgensen S.L."/>
            <person name="Zaremba-Niedzwiedzka K."/>
            <person name="Martijn J."/>
            <person name="Lind A.E."/>
            <person name="van Eijk R."/>
            <person name="Schleper C."/>
            <person name="Guy L."/>
            <person name="Ettema T.J."/>
        </authorList>
    </citation>
    <scope>NUCLEOTIDE SEQUENCE</scope>
</reference>
<evidence type="ECO:0008006" key="2">
    <source>
        <dbReference type="Google" id="ProtNLM"/>
    </source>
</evidence>
<name>A0A0F9DZK4_9ZZZZ</name>
<comment type="caution">
    <text evidence="1">The sequence shown here is derived from an EMBL/GenBank/DDBJ whole genome shotgun (WGS) entry which is preliminary data.</text>
</comment>
<feature type="non-terminal residue" evidence="1">
    <location>
        <position position="1"/>
    </location>
</feature>
<dbReference type="InterPro" id="IPR014718">
    <property type="entry name" value="GH-type_carb-bd"/>
</dbReference>
<proteinExistence type="predicted"/>
<dbReference type="GO" id="GO:0030246">
    <property type="term" value="F:carbohydrate binding"/>
    <property type="evidence" value="ECO:0007669"/>
    <property type="project" value="InterPro"/>
</dbReference>
<protein>
    <recommendedName>
        <fullName evidence="2">DUF4432 domain-containing protein</fullName>
    </recommendedName>
</protein>
<evidence type="ECO:0000313" key="1">
    <source>
        <dbReference type="EMBL" id="KKL17263.1"/>
    </source>
</evidence>
<dbReference type="AlphaFoldDB" id="A0A0F9DZK4"/>